<keyword evidence="5 8" id="KW-1133">Transmembrane helix</keyword>
<feature type="transmembrane region" description="Helical" evidence="8">
    <location>
        <begin position="12"/>
        <end position="30"/>
    </location>
</feature>
<evidence type="ECO:0000256" key="1">
    <source>
        <dbReference type="ARBA" id="ARBA00004651"/>
    </source>
</evidence>
<evidence type="ECO:0000313" key="12">
    <source>
        <dbReference type="Proteomes" id="UP000534783"/>
    </source>
</evidence>
<evidence type="ECO:0000256" key="3">
    <source>
        <dbReference type="ARBA" id="ARBA00022475"/>
    </source>
</evidence>
<dbReference type="RefSeq" id="WP_168061121.1">
    <property type="nucleotide sequence ID" value="NZ_VTOW01000002.1"/>
</dbReference>
<feature type="transmembrane region" description="Helical" evidence="8">
    <location>
        <begin position="67"/>
        <end position="89"/>
    </location>
</feature>
<comment type="caution">
    <text evidence="11">The sequence shown here is derived from an EMBL/GenBank/DDBJ whole genome shotgun (WGS) entry which is preliminary data.</text>
</comment>
<evidence type="ECO:0000256" key="6">
    <source>
        <dbReference type="ARBA" id="ARBA00023136"/>
    </source>
</evidence>
<dbReference type="Gene3D" id="3.30.240.20">
    <property type="entry name" value="bsu07140 like domains"/>
    <property type="match status" value="1"/>
</dbReference>
<comment type="subcellular location">
    <subcellularLocation>
        <location evidence="1">Cell membrane</location>
        <topology evidence="1">Multi-pass membrane protein</topology>
    </subcellularLocation>
</comment>
<keyword evidence="12" id="KW-1185">Reference proteome</keyword>
<protein>
    <submittedName>
        <fullName evidence="11">DUF421 domain-containing protein</fullName>
    </submittedName>
</protein>
<keyword evidence="4 8" id="KW-0812">Transmembrane</keyword>
<dbReference type="AlphaFoldDB" id="A0A7X6IBB4"/>
<organism evidence="11 12">
    <name type="scientific">Candidatus Manganitrophus noduliformans</name>
    <dbReference type="NCBI Taxonomy" id="2606439"/>
    <lineage>
        <taxon>Bacteria</taxon>
        <taxon>Pseudomonadati</taxon>
        <taxon>Nitrospirota</taxon>
        <taxon>Nitrospiria</taxon>
        <taxon>Candidatus Troglogloeales</taxon>
        <taxon>Candidatus Manganitrophaceae</taxon>
        <taxon>Candidatus Manganitrophus</taxon>
    </lineage>
</organism>
<dbReference type="PANTHER" id="PTHR34582:SF6">
    <property type="entry name" value="UPF0702 TRANSMEMBRANE PROTEIN YCAP"/>
    <property type="match status" value="1"/>
</dbReference>
<dbReference type="InterPro" id="IPR023090">
    <property type="entry name" value="UPF0702_alpha/beta_dom_sf"/>
</dbReference>
<dbReference type="Pfam" id="PF20730">
    <property type="entry name" value="YetF_N"/>
    <property type="match status" value="1"/>
</dbReference>
<dbReference type="InterPro" id="IPR007353">
    <property type="entry name" value="DUF421"/>
</dbReference>
<evidence type="ECO:0000259" key="10">
    <source>
        <dbReference type="Pfam" id="PF20730"/>
    </source>
</evidence>
<keyword evidence="6 8" id="KW-0472">Membrane</keyword>
<dbReference type="InterPro" id="IPR048454">
    <property type="entry name" value="YetF_N"/>
</dbReference>
<name>A0A7X6IBB4_9BACT</name>
<sequence length="186" mass="20459">MQRIFFDNWAGVVRTLIIGIFAYAALVLLLRISGKRTLSKMNAFDLVVTVALGSTLATILLSKNVALVEGILAFVLLIGLQYLVAWASVHSPFVRRIVKSEPALLFYRGEFLGEAMRRERVTEGEVRAAIRAEGFANLSEIEAVVLETDGTFSVVQRAARGEASSLSNVSRPPESLSDRYRRAGNE</sequence>
<evidence type="ECO:0000256" key="5">
    <source>
        <dbReference type="ARBA" id="ARBA00022989"/>
    </source>
</evidence>
<feature type="domain" description="YetF C-terminal" evidence="9">
    <location>
        <begin position="90"/>
        <end position="159"/>
    </location>
</feature>
<evidence type="ECO:0000256" key="4">
    <source>
        <dbReference type="ARBA" id="ARBA00022692"/>
    </source>
</evidence>
<dbReference type="GO" id="GO:0005886">
    <property type="term" value="C:plasma membrane"/>
    <property type="evidence" value="ECO:0007669"/>
    <property type="project" value="UniProtKB-SubCell"/>
</dbReference>
<gene>
    <name evidence="11" type="ORF">MNODULE_10820</name>
</gene>
<feature type="region of interest" description="Disordered" evidence="7">
    <location>
        <begin position="164"/>
        <end position="186"/>
    </location>
</feature>
<reference evidence="11 12" key="1">
    <citation type="journal article" date="2020" name="Nature">
        <title>Bacterial chemolithoautotrophy via manganese oxidation.</title>
        <authorList>
            <person name="Yu H."/>
            <person name="Leadbetter J.R."/>
        </authorList>
    </citation>
    <scope>NUCLEOTIDE SEQUENCE [LARGE SCALE GENOMIC DNA]</scope>
    <source>
        <strain evidence="11 12">Mn-1</strain>
    </source>
</reference>
<proteinExistence type="inferred from homology"/>
<evidence type="ECO:0000256" key="7">
    <source>
        <dbReference type="SAM" id="MobiDB-lite"/>
    </source>
</evidence>
<dbReference type="EMBL" id="VTOW01000002">
    <property type="protein sequence ID" value="NKE71229.1"/>
    <property type="molecule type" value="Genomic_DNA"/>
</dbReference>
<evidence type="ECO:0000256" key="2">
    <source>
        <dbReference type="ARBA" id="ARBA00006448"/>
    </source>
</evidence>
<evidence type="ECO:0000313" key="11">
    <source>
        <dbReference type="EMBL" id="NKE71229.1"/>
    </source>
</evidence>
<dbReference type="PANTHER" id="PTHR34582">
    <property type="entry name" value="UPF0702 TRANSMEMBRANE PROTEIN YCAP"/>
    <property type="match status" value="1"/>
</dbReference>
<dbReference type="Pfam" id="PF04239">
    <property type="entry name" value="DUF421"/>
    <property type="match status" value="1"/>
</dbReference>
<evidence type="ECO:0000259" key="9">
    <source>
        <dbReference type="Pfam" id="PF04239"/>
    </source>
</evidence>
<comment type="similarity">
    <text evidence="2">Belongs to the UPF0702 family.</text>
</comment>
<feature type="domain" description="YetF-like N-terminal transmembrane" evidence="10">
    <location>
        <begin position="16"/>
        <end position="86"/>
    </location>
</feature>
<dbReference type="Proteomes" id="UP000534783">
    <property type="component" value="Unassembled WGS sequence"/>
</dbReference>
<keyword evidence="3" id="KW-1003">Cell membrane</keyword>
<accession>A0A7X6IBB4</accession>
<feature type="transmembrane region" description="Helical" evidence="8">
    <location>
        <begin position="42"/>
        <end position="61"/>
    </location>
</feature>
<feature type="compositionally biased region" description="Basic and acidic residues" evidence="7">
    <location>
        <begin position="176"/>
        <end position="186"/>
    </location>
</feature>
<evidence type="ECO:0000256" key="8">
    <source>
        <dbReference type="SAM" id="Phobius"/>
    </source>
</evidence>